<dbReference type="CDD" id="cd18787">
    <property type="entry name" value="SF2_C_DEAD"/>
    <property type="match status" value="1"/>
</dbReference>
<gene>
    <name evidence="8" type="ORF">MMF97_06505</name>
</gene>
<dbReference type="InterPro" id="IPR027417">
    <property type="entry name" value="P-loop_NTPase"/>
</dbReference>
<dbReference type="Proteomes" id="UP001165460">
    <property type="component" value="Unassembled WGS sequence"/>
</dbReference>
<comment type="caution">
    <text evidence="8">The sequence shown here is derived from an EMBL/GenBank/DDBJ whole genome shotgun (WGS) entry which is preliminary data.</text>
</comment>
<evidence type="ECO:0000259" key="6">
    <source>
        <dbReference type="PROSITE" id="PS51192"/>
    </source>
</evidence>
<keyword evidence="1" id="KW-0547">Nucleotide-binding</keyword>
<keyword evidence="3 8" id="KW-0347">Helicase</keyword>
<dbReference type="CDD" id="cd00268">
    <property type="entry name" value="DEADc"/>
    <property type="match status" value="1"/>
</dbReference>
<dbReference type="InterPro" id="IPR001650">
    <property type="entry name" value="Helicase_C-like"/>
</dbReference>
<protein>
    <submittedName>
        <fullName evidence="8">DEAD/DEAH box helicase</fullName>
    </submittedName>
</protein>
<dbReference type="GO" id="GO:0004386">
    <property type="term" value="F:helicase activity"/>
    <property type="evidence" value="ECO:0007669"/>
    <property type="project" value="UniProtKB-KW"/>
</dbReference>
<dbReference type="SUPFAM" id="SSF52540">
    <property type="entry name" value="P-loop containing nucleoside triphosphate hydrolases"/>
    <property type="match status" value="1"/>
</dbReference>
<dbReference type="RefSeq" id="WP_243360741.1">
    <property type="nucleotide sequence ID" value="NZ_JALGBH010000001.1"/>
</dbReference>
<dbReference type="Pfam" id="PF00271">
    <property type="entry name" value="Helicase_C"/>
    <property type="match status" value="1"/>
</dbReference>
<keyword evidence="9" id="KW-1185">Reference proteome</keyword>
<dbReference type="CDD" id="cd12252">
    <property type="entry name" value="RRM_DbpA"/>
    <property type="match status" value="1"/>
</dbReference>
<evidence type="ECO:0000259" key="7">
    <source>
        <dbReference type="PROSITE" id="PS51194"/>
    </source>
</evidence>
<dbReference type="InterPro" id="IPR012677">
    <property type="entry name" value="Nucleotide-bd_a/b_plait_sf"/>
</dbReference>
<dbReference type="InterPro" id="IPR014001">
    <property type="entry name" value="Helicase_ATP-bd"/>
</dbReference>
<dbReference type="PANTHER" id="PTHR47959:SF1">
    <property type="entry name" value="ATP-DEPENDENT RNA HELICASE DBPA"/>
    <property type="match status" value="1"/>
</dbReference>
<reference evidence="8" key="1">
    <citation type="submission" date="2022-03" db="EMBL/GenBank/DDBJ databases">
        <authorList>
            <person name="Woo C.Y."/>
        </authorList>
    </citation>
    <scope>NUCLEOTIDE SEQUENCE</scope>
    <source>
        <strain evidence="8">CYS-01</strain>
    </source>
</reference>
<evidence type="ECO:0000256" key="2">
    <source>
        <dbReference type="ARBA" id="ARBA00022801"/>
    </source>
</evidence>
<evidence type="ECO:0000256" key="5">
    <source>
        <dbReference type="ARBA" id="ARBA00038437"/>
    </source>
</evidence>
<evidence type="ECO:0000256" key="1">
    <source>
        <dbReference type="ARBA" id="ARBA00022741"/>
    </source>
</evidence>
<name>A0ABS9ZVM7_9SPHI</name>
<dbReference type="Pfam" id="PF00270">
    <property type="entry name" value="DEAD"/>
    <property type="match status" value="1"/>
</dbReference>
<dbReference type="PROSITE" id="PS51192">
    <property type="entry name" value="HELICASE_ATP_BIND_1"/>
    <property type="match status" value="1"/>
</dbReference>
<dbReference type="PANTHER" id="PTHR47959">
    <property type="entry name" value="ATP-DEPENDENT RNA HELICASE RHLE-RELATED"/>
    <property type="match status" value="1"/>
</dbReference>
<evidence type="ECO:0000313" key="8">
    <source>
        <dbReference type="EMBL" id="MCJ0742359.1"/>
    </source>
</evidence>
<evidence type="ECO:0000256" key="4">
    <source>
        <dbReference type="ARBA" id="ARBA00022840"/>
    </source>
</evidence>
<evidence type="ECO:0000313" key="9">
    <source>
        <dbReference type="Proteomes" id="UP001165460"/>
    </source>
</evidence>
<dbReference type="Gene3D" id="3.40.50.300">
    <property type="entry name" value="P-loop containing nucleotide triphosphate hydrolases"/>
    <property type="match status" value="2"/>
</dbReference>
<dbReference type="SMART" id="SM00487">
    <property type="entry name" value="DEXDc"/>
    <property type="match status" value="1"/>
</dbReference>
<accession>A0ABS9ZVM7</accession>
<evidence type="ECO:0000256" key="3">
    <source>
        <dbReference type="ARBA" id="ARBA00022806"/>
    </source>
</evidence>
<dbReference type="PROSITE" id="PS51194">
    <property type="entry name" value="HELICASE_CTER"/>
    <property type="match status" value="1"/>
</dbReference>
<feature type="domain" description="Helicase ATP-binding" evidence="6">
    <location>
        <begin position="23"/>
        <end position="191"/>
    </location>
</feature>
<comment type="similarity">
    <text evidence="5">Belongs to the DEAD box helicase family.</text>
</comment>
<keyword evidence="2" id="KW-0378">Hydrolase</keyword>
<proteinExistence type="inferred from homology"/>
<dbReference type="Pfam" id="PF03880">
    <property type="entry name" value="DbpA"/>
    <property type="match status" value="1"/>
</dbReference>
<dbReference type="Gene3D" id="3.30.70.330">
    <property type="match status" value="1"/>
</dbReference>
<organism evidence="8 9">
    <name type="scientific">Pedobacter montanisoli</name>
    <dbReference type="NCBI Taxonomy" id="2923277"/>
    <lineage>
        <taxon>Bacteria</taxon>
        <taxon>Pseudomonadati</taxon>
        <taxon>Bacteroidota</taxon>
        <taxon>Sphingobacteriia</taxon>
        <taxon>Sphingobacteriales</taxon>
        <taxon>Sphingobacteriaceae</taxon>
        <taxon>Pedobacter</taxon>
    </lineage>
</organism>
<dbReference type="InterPro" id="IPR050079">
    <property type="entry name" value="DEAD_box_RNA_helicase"/>
</dbReference>
<dbReference type="EMBL" id="JALGBH010000001">
    <property type="protein sequence ID" value="MCJ0742359.1"/>
    <property type="molecule type" value="Genomic_DNA"/>
</dbReference>
<dbReference type="InterPro" id="IPR011545">
    <property type="entry name" value="DEAD/DEAH_box_helicase_dom"/>
</dbReference>
<keyword evidence="4" id="KW-0067">ATP-binding</keyword>
<dbReference type="SMART" id="SM00490">
    <property type="entry name" value="HELICc"/>
    <property type="match status" value="1"/>
</dbReference>
<dbReference type="InterPro" id="IPR044742">
    <property type="entry name" value="DEAD/DEAH_RhlB"/>
</dbReference>
<dbReference type="InterPro" id="IPR005580">
    <property type="entry name" value="DbpA/CsdA_RNA-bd_dom"/>
</dbReference>
<sequence>MNLPQILSKLKIEQLNTMQLKVMEVFDKGNDVCLLSPTGSGKTLAFLLPLIKQLQHGISGVQALILVPTRELALQIETVFKQITTDFKINSCYGGHAYKTERNNLSHAPAVIVGTPGRIADHLSSGNFKAFNIRLLVLDEFDKSLEYGFADDMSYILLRLPENKQSLLTSATGIDHIPDFVKLSEPKELNFLGDKNSNSRLDQKVIFHHEIDKDEKLFKLLCKIGNQTTIIFCNYRDEVNKVSDYLIDKNLVHDIFHGGMEQYERERALLKVRNGSNQVLITTDLAARGIDIPEIKHVIHYQMPKTEEAFIHRNGRTARMQADGNAYLFLDTNEQVDYLKPDIKQENLDGHYGMPQDPYWKTLYINAGKKNKVNKIDIVGLLINKASLNKDDIGLIEVKDYDAYVAVKRDKVGEVLRSVADEKIKQKKIRIESAI</sequence>
<feature type="domain" description="Helicase C-terminal" evidence="7">
    <location>
        <begin position="216"/>
        <end position="359"/>
    </location>
</feature>